<feature type="transmembrane region" description="Helical" evidence="1">
    <location>
        <begin position="13"/>
        <end position="33"/>
    </location>
</feature>
<dbReference type="EMBL" id="JABSTR010000010">
    <property type="protein sequence ID" value="KAH9379681.1"/>
    <property type="molecule type" value="Genomic_DNA"/>
</dbReference>
<comment type="caution">
    <text evidence="2">The sequence shown here is derived from an EMBL/GenBank/DDBJ whole genome shotgun (WGS) entry which is preliminary data.</text>
</comment>
<reference evidence="2 3" key="1">
    <citation type="journal article" date="2020" name="Cell">
        <title>Large-Scale Comparative Analyses of Tick Genomes Elucidate Their Genetic Diversity and Vector Capacities.</title>
        <authorList>
            <consortium name="Tick Genome and Microbiome Consortium (TIGMIC)"/>
            <person name="Jia N."/>
            <person name="Wang J."/>
            <person name="Shi W."/>
            <person name="Du L."/>
            <person name="Sun Y."/>
            <person name="Zhan W."/>
            <person name="Jiang J.F."/>
            <person name="Wang Q."/>
            <person name="Zhang B."/>
            <person name="Ji P."/>
            <person name="Bell-Sakyi L."/>
            <person name="Cui X.M."/>
            <person name="Yuan T.T."/>
            <person name="Jiang B.G."/>
            <person name="Yang W.F."/>
            <person name="Lam T.T."/>
            <person name="Chang Q.C."/>
            <person name="Ding S.J."/>
            <person name="Wang X.J."/>
            <person name="Zhu J.G."/>
            <person name="Ruan X.D."/>
            <person name="Zhao L."/>
            <person name="Wei J.T."/>
            <person name="Ye R.Z."/>
            <person name="Que T.C."/>
            <person name="Du C.H."/>
            <person name="Zhou Y.H."/>
            <person name="Cheng J.X."/>
            <person name="Dai P.F."/>
            <person name="Guo W.B."/>
            <person name="Han X.H."/>
            <person name="Huang E.J."/>
            <person name="Li L.F."/>
            <person name="Wei W."/>
            <person name="Gao Y.C."/>
            <person name="Liu J.Z."/>
            <person name="Shao H.Z."/>
            <person name="Wang X."/>
            <person name="Wang C.C."/>
            <person name="Yang T.C."/>
            <person name="Huo Q.B."/>
            <person name="Li W."/>
            <person name="Chen H.Y."/>
            <person name="Chen S.E."/>
            <person name="Zhou L.G."/>
            <person name="Ni X.B."/>
            <person name="Tian J.H."/>
            <person name="Sheng Y."/>
            <person name="Liu T."/>
            <person name="Pan Y.S."/>
            <person name="Xia L.Y."/>
            <person name="Li J."/>
            <person name="Zhao F."/>
            <person name="Cao W.C."/>
        </authorList>
    </citation>
    <scope>NUCLEOTIDE SEQUENCE [LARGE SCALE GENOMIC DNA]</scope>
    <source>
        <strain evidence="2">HaeL-2018</strain>
    </source>
</reference>
<accession>A0A9J6GXY4</accession>
<sequence>MTPNLIVFCHRSVLHYINILDTVLTLIVPLLLITTMNAMISRSVYLYYHRHNRENGAKVFGEKFGNYTTSASRKRKRAIERSLFHS</sequence>
<dbReference type="Proteomes" id="UP000821853">
    <property type="component" value="Chromosome 8"/>
</dbReference>
<dbReference type="VEuPathDB" id="VectorBase:HLOH_062402"/>
<keyword evidence="1" id="KW-0812">Transmembrane</keyword>
<evidence type="ECO:0000313" key="3">
    <source>
        <dbReference type="Proteomes" id="UP000821853"/>
    </source>
</evidence>
<protein>
    <submittedName>
        <fullName evidence="2">Uncharacterized protein</fullName>
    </submittedName>
</protein>
<organism evidence="2 3">
    <name type="scientific">Haemaphysalis longicornis</name>
    <name type="common">Bush tick</name>
    <dbReference type="NCBI Taxonomy" id="44386"/>
    <lineage>
        <taxon>Eukaryota</taxon>
        <taxon>Metazoa</taxon>
        <taxon>Ecdysozoa</taxon>
        <taxon>Arthropoda</taxon>
        <taxon>Chelicerata</taxon>
        <taxon>Arachnida</taxon>
        <taxon>Acari</taxon>
        <taxon>Parasitiformes</taxon>
        <taxon>Ixodida</taxon>
        <taxon>Ixodoidea</taxon>
        <taxon>Ixodidae</taxon>
        <taxon>Haemaphysalinae</taxon>
        <taxon>Haemaphysalis</taxon>
    </lineage>
</organism>
<keyword evidence="1" id="KW-0472">Membrane</keyword>
<name>A0A9J6GXY4_HAELO</name>
<gene>
    <name evidence="2" type="ORF">HPB48_012315</name>
</gene>
<evidence type="ECO:0000313" key="2">
    <source>
        <dbReference type="EMBL" id="KAH9379681.1"/>
    </source>
</evidence>
<keyword evidence="1" id="KW-1133">Transmembrane helix</keyword>
<evidence type="ECO:0000256" key="1">
    <source>
        <dbReference type="SAM" id="Phobius"/>
    </source>
</evidence>
<keyword evidence="3" id="KW-1185">Reference proteome</keyword>
<proteinExistence type="predicted"/>
<dbReference type="AlphaFoldDB" id="A0A9J6GXY4"/>